<dbReference type="InterPro" id="IPR036641">
    <property type="entry name" value="HPT_dom_sf"/>
</dbReference>
<dbReference type="InterPro" id="IPR051315">
    <property type="entry name" value="Bact_Chemotaxis_CheA"/>
</dbReference>
<dbReference type="PROSITE" id="PS50110">
    <property type="entry name" value="RESPONSE_REGULATORY"/>
    <property type="match status" value="1"/>
</dbReference>
<dbReference type="Proteomes" id="UP000199570">
    <property type="component" value="Unassembled WGS sequence"/>
</dbReference>
<dbReference type="InterPro" id="IPR036061">
    <property type="entry name" value="CheW-like_dom_sf"/>
</dbReference>
<dbReference type="PANTHER" id="PTHR43395:SF1">
    <property type="entry name" value="CHEMOTAXIS PROTEIN CHEA"/>
    <property type="match status" value="1"/>
</dbReference>
<evidence type="ECO:0000313" key="10">
    <source>
        <dbReference type="Proteomes" id="UP000199570"/>
    </source>
</evidence>
<accession>A0A1H0YAK2</accession>
<dbReference type="CDD" id="cd16916">
    <property type="entry name" value="HATPase_CheA-like"/>
    <property type="match status" value="1"/>
</dbReference>
<name>A0A1H0YAK2_9PSED</name>
<protein>
    <recommendedName>
        <fullName evidence="3">Chemotaxis protein CheA</fullName>
        <ecNumber evidence="2">2.7.13.3</ecNumber>
    </recommendedName>
</protein>
<dbReference type="Pfam" id="PF01627">
    <property type="entry name" value="Hpt"/>
    <property type="match status" value="1"/>
</dbReference>
<evidence type="ECO:0000256" key="3">
    <source>
        <dbReference type="ARBA" id="ARBA00021495"/>
    </source>
</evidence>
<evidence type="ECO:0000256" key="5">
    <source>
        <dbReference type="ARBA" id="ARBA00022679"/>
    </source>
</evidence>
<proteinExistence type="predicted"/>
<dbReference type="Gene3D" id="1.20.120.160">
    <property type="entry name" value="HPT domain"/>
    <property type="match status" value="1"/>
</dbReference>
<organism evidence="9 10">
    <name type="scientific">Pseudomonas moorei</name>
    <dbReference type="NCBI Taxonomy" id="395599"/>
    <lineage>
        <taxon>Bacteria</taxon>
        <taxon>Pseudomonadati</taxon>
        <taxon>Pseudomonadota</taxon>
        <taxon>Gammaproteobacteria</taxon>
        <taxon>Pseudomonadales</taxon>
        <taxon>Pseudomonadaceae</taxon>
        <taxon>Pseudomonas</taxon>
    </lineage>
</organism>
<dbReference type="PANTHER" id="PTHR43395">
    <property type="entry name" value="SENSOR HISTIDINE KINASE CHEA"/>
    <property type="match status" value="1"/>
</dbReference>
<keyword evidence="4" id="KW-0597">Phosphoprotein</keyword>
<dbReference type="Pfam" id="PF01584">
    <property type="entry name" value="CheW"/>
    <property type="match status" value="1"/>
</dbReference>
<keyword evidence="7" id="KW-0902">Two-component regulatory system</keyword>
<evidence type="ECO:0000256" key="6">
    <source>
        <dbReference type="ARBA" id="ARBA00022777"/>
    </source>
</evidence>
<dbReference type="CDD" id="cd00088">
    <property type="entry name" value="HPT"/>
    <property type="match status" value="1"/>
</dbReference>
<dbReference type="Gene3D" id="3.40.50.2300">
    <property type="match status" value="1"/>
</dbReference>
<dbReference type="SUPFAM" id="SSF50341">
    <property type="entry name" value="CheW-like"/>
    <property type="match status" value="1"/>
</dbReference>
<dbReference type="EMBL" id="FNKJ01000002">
    <property type="protein sequence ID" value="SDQ12132.1"/>
    <property type="molecule type" value="Genomic_DNA"/>
</dbReference>
<dbReference type="Gene3D" id="2.30.30.40">
    <property type="entry name" value="SH3 Domains"/>
    <property type="match status" value="1"/>
</dbReference>
<dbReference type="InterPro" id="IPR002545">
    <property type="entry name" value="CheW-lke_dom"/>
</dbReference>
<dbReference type="Gene3D" id="3.30.565.10">
    <property type="entry name" value="Histidine kinase-like ATPase, C-terminal domain"/>
    <property type="match status" value="1"/>
</dbReference>
<dbReference type="Pfam" id="PF00072">
    <property type="entry name" value="Response_reg"/>
    <property type="match status" value="1"/>
</dbReference>
<dbReference type="SUPFAM" id="SSF52172">
    <property type="entry name" value="CheY-like"/>
    <property type="match status" value="1"/>
</dbReference>
<dbReference type="InterPro" id="IPR001789">
    <property type="entry name" value="Sig_transdc_resp-reg_receiver"/>
</dbReference>
<dbReference type="AlphaFoldDB" id="A0A1H0YAK2"/>
<dbReference type="CDD" id="cd19924">
    <property type="entry name" value="REC_CheV-like"/>
    <property type="match status" value="1"/>
</dbReference>
<reference evidence="10" key="1">
    <citation type="submission" date="2016-10" db="EMBL/GenBank/DDBJ databases">
        <authorList>
            <person name="Varghese N."/>
            <person name="Submissions S."/>
        </authorList>
    </citation>
    <scope>NUCLEOTIDE SEQUENCE [LARGE SCALE GENOMIC DNA]</scope>
    <source>
        <strain evidence="10">BS3775</strain>
    </source>
</reference>
<evidence type="ECO:0000313" key="9">
    <source>
        <dbReference type="EMBL" id="SDQ12132.1"/>
    </source>
</evidence>
<dbReference type="InterPro" id="IPR036890">
    <property type="entry name" value="HATPase_C_sf"/>
</dbReference>
<dbReference type="PROSITE" id="PS50851">
    <property type="entry name" value="CHEW"/>
    <property type="match status" value="1"/>
</dbReference>
<dbReference type="InterPro" id="IPR004358">
    <property type="entry name" value="Sig_transdc_His_kin-like_C"/>
</dbReference>
<evidence type="ECO:0000256" key="8">
    <source>
        <dbReference type="ARBA" id="ARBA00035100"/>
    </source>
</evidence>
<comment type="function">
    <text evidence="8">Involved in the transmission of sensory signals from the chemoreceptors to the flagellar motors. CheA is autophosphorylated; it can transfer its phosphate group to either CheB or CheY.</text>
</comment>
<dbReference type="GO" id="GO:0000155">
    <property type="term" value="F:phosphorelay sensor kinase activity"/>
    <property type="evidence" value="ECO:0007669"/>
    <property type="project" value="UniProtKB-ARBA"/>
</dbReference>
<dbReference type="PROSITE" id="PS50109">
    <property type="entry name" value="HIS_KIN"/>
    <property type="match status" value="1"/>
</dbReference>
<evidence type="ECO:0000256" key="4">
    <source>
        <dbReference type="ARBA" id="ARBA00022553"/>
    </source>
</evidence>
<dbReference type="SMART" id="SM00260">
    <property type="entry name" value="CheW"/>
    <property type="match status" value="1"/>
</dbReference>
<dbReference type="InterPro" id="IPR003594">
    <property type="entry name" value="HATPase_dom"/>
</dbReference>
<dbReference type="EC" id="2.7.13.3" evidence="2"/>
<keyword evidence="5" id="KW-0808">Transferase</keyword>
<comment type="catalytic activity">
    <reaction evidence="1">
        <text>ATP + protein L-histidine = ADP + protein N-phospho-L-histidine.</text>
        <dbReference type="EC" id="2.7.13.3"/>
    </reaction>
</comment>
<dbReference type="PROSITE" id="PS50894">
    <property type="entry name" value="HPT"/>
    <property type="match status" value="1"/>
</dbReference>
<dbReference type="SUPFAM" id="SSF47226">
    <property type="entry name" value="Histidine-containing phosphotransfer domain, HPT domain"/>
    <property type="match status" value="1"/>
</dbReference>
<evidence type="ECO:0000256" key="1">
    <source>
        <dbReference type="ARBA" id="ARBA00000085"/>
    </source>
</evidence>
<dbReference type="RefSeq" id="WP_090316823.1">
    <property type="nucleotide sequence ID" value="NZ_FNKJ01000002.1"/>
</dbReference>
<dbReference type="OrthoDB" id="9803176at2"/>
<evidence type="ECO:0000256" key="2">
    <source>
        <dbReference type="ARBA" id="ARBA00012438"/>
    </source>
</evidence>
<sequence length="760" mass="83771">MTPEQMRDASLLELFSLEAEAQTQVLSAGLLALERNPTQADQLEACMRAAHSLKGAARIVGVDAGVSVAHVMEDCLVSAQEGRLLLRPEHIDALLQGTDLLMRIATPSNAPVPADIEAYVALMGRLLDPAAAVPVTATAASLMAELQLEEPASLAEEPAPAVEPIAQAPKKSRRTTENGERVLRVTAERLNSLLDLSSKSLVETLRLKPHLATMQRLKRIQNNSLRALENLNVHLKEHALSLEAREALEDARRLLAESQQLLVEKNAELDEFAWQASQRAQVLYDTALACRMRPFADVLNGQVRMVRDLGRSLGKQVRLEIEGEKTQVDRDVLEKLEAPLTHLLRNAVDHGIETPEQRLLAGKPAEGVIRLRASHQAGLLVLELSDDGNGVDLENVRRSIIERQLSPAETAAQLSEEELLTFLFLPGFSLRDTVTEVSGRGVGLDAVQHMVRQLRGAVVLEQTAGEGSRFHLEVPLTLSVVRSLVVDVGGEAYAFPLAHIERMCDLDSADIVQLEGRQHFWHEGRHVGLVAASQLLQRPVNQGHQQTLKVVVIRERDTIYGVAVERFIGERTLVVLPLDERLGKIQDISAGALLDDGSVVLIVDVEDMLRSVDKLLNTGRLERIARHGNQAAEAARKRILVVDDSLTVRELQRKLLLNRGYDVAVAVDGMDGWNALRSEDFDLLITDIDMPRMDGIELVSLLRRDNRLQSLPVMVVSYKDREEDRRRGLDAGADYYLAKASFHDDALLDAVVELIGGARA</sequence>
<evidence type="ECO:0000256" key="7">
    <source>
        <dbReference type="ARBA" id="ARBA00023012"/>
    </source>
</evidence>
<dbReference type="PRINTS" id="PR00344">
    <property type="entry name" value="BCTRLSENSOR"/>
</dbReference>
<keyword evidence="10" id="KW-1185">Reference proteome</keyword>
<dbReference type="SMART" id="SM00073">
    <property type="entry name" value="HPT"/>
    <property type="match status" value="1"/>
</dbReference>
<dbReference type="SUPFAM" id="SSF55874">
    <property type="entry name" value="ATPase domain of HSP90 chaperone/DNA topoisomerase II/histidine kinase"/>
    <property type="match status" value="1"/>
</dbReference>
<dbReference type="SMART" id="SM00387">
    <property type="entry name" value="HATPase_c"/>
    <property type="match status" value="1"/>
</dbReference>
<dbReference type="FunFam" id="3.30.565.10:FF:000016">
    <property type="entry name" value="Chemotaxis protein CheA, putative"/>
    <property type="match status" value="1"/>
</dbReference>
<dbReference type="SMART" id="SM00448">
    <property type="entry name" value="REC"/>
    <property type="match status" value="1"/>
</dbReference>
<dbReference type="Pfam" id="PF02518">
    <property type="entry name" value="HATPase_c"/>
    <property type="match status" value="1"/>
</dbReference>
<dbReference type="InterPro" id="IPR005467">
    <property type="entry name" value="His_kinase_dom"/>
</dbReference>
<dbReference type="InterPro" id="IPR008207">
    <property type="entry name" value="Sig_transdc_His_kin_Hpt_dom"/>
</dbReference>
<keyword evidence="6 9" id="KW-0418">Kinase</keyword>
<gene>
    <name evidence="9" type="ORF">SAMN04490195_0511</name>
</gene>
<dbReference type="InterPro" id="IPR011006">
    <property type="entry name" value="CheY-like_superfamily"/>
</dbReference>
<dbReference type="GO" id="GO:0006935">
    <property type="term" value="P:chemotaxis"/>
    <property type="evidence" value="ECO:0007669"/>
    <property type="project" value="InterPro"/>
</dbReference>